<evidence type="ECO:0000313" key="2">
    <source>
        <dbReference type="Proteomes" id="UP000600600"/>
    </source>
</evidence>
<gene>
    <name evidence="1" type="ORF">H8S67_04065</name>
</gene>
<dbReference type="RefSeq" id="WP_186966497.1">
    <property type="nucleotide sequence ID" value="NZ_JACOOE010000001.1"/>
</dbReference>
<dbReference type="Proteomes" id="UP000600600">
    <property type="component" value="Unassembled WGS sequence"/>
</dbReference>
<accession>A0ABR7C7S6</accession>
<comment type="caution">
    <text evidence="1">The sequence shown here is derived from an EMBL/GenBank/DDBJ whole genome shotgun (WGS) entry which is preliminary data.</text>
</comment>
<evidence type="ECO:0000313" key="1">
    <source>
        <dbReference type="EMBL" id="MBC5603846.1"/>
    </source>
</evidence>
<organism evidence="1 2">
    <name type="scientific">Bacteroides difficilis</name>
    <dbReference type="NCBI Taxonomy" id="2763021"/>
    <lineage>
        <taxon>Bacteria</taxon>
        <taxon>Pseudomonadati</taxon>
        <taxon>Bacteroidota</taxon>
        <taxon>Bacteroidia</taxon>
        <taxon>Bacteroidales</taxon>
        <taxon>Bacteroidaceae</taxon>
        <taxon>Bacteroides</taxon>
    </lineage>
</organism>
<name>A0ABR7C7S6_9BACE</name>
<keyword evidence="2" id="KW-1185">Reference proteome</keyword>
<dbReference type="EMBL" id="JACOOE010000001">
    <property type="protein sequence ID" value="MBC5603846.1"/>
    <property type="molecule type" value="Genomic_DNA"/>
</dbReference>
<sequence>MRTIIFVILKYNHDRQDPSPFTTPCSSALAGEGQVFTYLSPSLHLFSAFTCFYSTNSPKYQQHVSASLATNFLTIIAKLPFIRI</sequence>
<protein>
    <submittedName>
        <fullName evidence="1">Uncharacterized protein</fullName>
    </submittedName>
</protein>
<proteinExistence type="predicted"/>
<reference evidence="1 2" key="1">
    <citation type="submission" date="2020-08" db="EMBL/GenBank/DDBJ databases">
        <title>Genome public.</title>
        <authorList>
            <person name="Liu C."/>
            <person name="Sun Q."/>
        </authorList>
    </citation>
    <scope>NUCLEOTIDE SEQUENCE [LARGE SCALE GENOMIC DNA]</scope>
    <source>
        <strain evidence="1 2">M27</strain>
    </source>
</reference>